<organism evidence="1 2">
    <name type="scientific">Heterostelium pallidum (strain ATCC 26659 / Pp 5 / PN500)</name>
    <name type="common">Cellular slime mold</name>
    <name type="synonym">Polysphondylium pallidum</name>
    <dbReference type="NCBI Taxonomy" id="670386"/>
    <lineage>
        <taxon>Eukaryota</taxon>
        <taxon>Amoebozoa</taxon>
        <taxon>Evosea</taxon>
        <taxon>Eumycetozoa</taxon>
        <taxon>Dictyostelia</taxon>
        <taxon>Acytosteliales</taxon>
        <taxon>Acytosteliaceae</taxon>
        <taxon>Heterostelium</taxon>
    </lineage>
</organism>
<comment type="caution">
    <text evidence="1">The sequence shown here is derived from an EMBL/GenBank/DDBJ whole genome shotgun (WGS) entry which is preliminary data.</text>
</comment>
<dbReference type="InterPro" id="IPR046938">
    <property type="entry name" value="DNA_clamp_sf"/>
</dbReference>
<dbReference type="RefSeq" id="XP_020430783.1">
    <property type="nucleotide sequence ID" value="XM_020578944.1"/>
</dbReference>
<protein>
    <submittedName>
        <fullName evidence="1">Uncharacterized protein</fullName>
    </submittedName>
</protein>
<dbReference type="GeneID" id="31363595"/>
<dbReference type="Proteomes" id="UP000001396">
    <property type="component" value="Unassembled WGS sequence"/>
</dbReference>
<dbReference type="AlphaFoldDB" id="D3BIN5"/>
<name>D3BIN5_HETP5</name>
<reference evidence="1 2" key="1">
    <citation type="journal article" date="2011" name="Genome Res.">
        <title>Phylogeny-wide analysis of social amoeba genomes highlights ancient origins for complex intercellular communication.</title>
        <authorList>
            <person name="Heidel A.J."/>
            <person name="Lawal H.M."/>
            <person name="Felder M."/>
            <person name="Schilde C."/>
            <person name="Helps N.R."/>
            <person name="Tunggal B."/>
            <person name="Rivero F."/>
            <person name="John U."/>
            <person name="Schleicher M."/>
            <person name="Eichinger L."/>
            <person name="Platzer M."/>
            <person name="Noegel A.A."/>
            <person name="Schaap P."/>
            <person name="Gloeckner G."/>
        </authorList>
    </citation>
    <scope>NUCLEOTIDE SEQUENCE [LARGE SCALE GENOMIC DNA]</scope>
    <source>
        <strain evidence="2">ATCC 26659 / Pp 5 / PN500</strain>
    </source>
</reference>
<proteinExistence type="predicted"/>
<dbReference type="InParanoid" id="D3BIN5"/>
<dbReference type="EMBL" id="ADBJ01000037">
    <property type="protein sequence ID" value="EFA78659.1"/>
    <property type="molecule type" value="Genomic_DNA"/>
</dbReference>
<evidence type="ECO:0000313" key="1">
    <source>
        <dbReference type="EMBL" id="EFA78659.1"/>
    </source>
</evidence>
<keyword evidence="2" id="KW-1185">Reference proteome</keyword>
<dbReference type="SUPFAM" id="SSF55979">
    <property type="entry name" value="DNA clamp"/>
    <property type="match status" value="1"/>
</dbReference>
<gene>
    <name evidence="1" type="ORF">PPL_08115</name>
</gene>
<sequence length="139" mass="16064">MISDTERSKIFISVFQCLSIFVDFITLEINSNAIHMYSFDGINDDRAQVLFLDIIFDKSFFSDFFIENPISIVLKVELVDLCLKNKNSIDSIVVKYYDDIFELIFHRTGGYISTHKIPEMLCQSSGIPIDHSIFFLITN</sequence>
<accession>D3BIN5</accession>
<dbReference type="Gene3D" id="3.70.10.10">
    <property type="match status" value="1"/>
</dbReference>
<evidence type="ECO:0000313" key="2">
    <source>
        <dbReference type="Proteomes" id="UP000001396"/>
    </source>
</evidence>